<dbReference type="EMBL" id="JAPDFW010000091">
    <property type="protein sequence ID" value="KAJ5071109.1"/>
    <property type="molecule type" value="Genomic_DNA"/>
</dbReference>
<keyword evidence="1" id="KW-0472">Membrane</keyword>
<keyword evidence="1" id="KW-0812">Transmembrane</keyword>
<gene>
    <name evidence="2" type="ORF">M0811_10593</name>
</gene>
<reference evidence="2" key="1">
    <citation type="submission" date="2022-10" db="EMBL/GenBank/DDBJ databases">
        <title>Novel sulphate-reducing endosymbionts in the free-living metamonad Anaeramoeba.</title>
        <authorList>
            <person name="Jerlstrom-Hultqvist J."/>
            <person name="Cepicka I."/>
            <person name="Gallot-Lavallee L."/>
            <person name="Salas-Leiva D."/>
            <person name="Curtis B.A."/>
            <person name="Zahonova K."/>
            <person name="Pipaliya S."/>
            <person name="Dacks J."/>
            <person name="Roger A.J."/>
        </authorList>
    </citation>
    <scope>NUCLEOTIDE SEQUENCE</scope>
    <source>
        <strain evidence="2">BMAN</strain>
    </source>
</reference>
<dbReference type="AlphaFoldDB" id="A0A9Q0R8J6"/>
<feature type="transmembrane region" description="Helical" evidence="1">
    <location>
        <begin position="29"/>
        <end position="55"/>
    </location>
</feature>
<evidence type="ECO:0000313" key="2">
    <source>
        <dbReference type="EMBL" id="KAJ5071109.1"/>
    </source>
</evidence>
<proteinExistence type="predicted"/>
<organism evidence="2 3">
    <name type="scientific">Anaeramoeba ignava</name>
    <name type="common">Anaerobic marine amoeba</name>
    <dbReference type="NCBI Taxonomy" id="1746090"/>
    <lineage>
        <taxon>Eukaryota</taxon>
        <taxon>Metamonada</taxon>
        <taxon>Anaeramoebidae</taxon>
        <taxon>Anaeramoeba</taxon>
    </lineage>
</organism>
<evidence type="ECO:0008006" key="4">
    <source>
        <dbReference type="Google" id="ProtNLM"/>
    </source>
</evidence>
<evidence type="ECO:0000256" key="1">
    <source>
        <dbReference type="SAM" id="Phobius"/>
    </source>
</evidence>
<dbReference type="Proteomes" id="UP001149090">
    <property type="component" value="Unassembled WGS sequence"/>
</dbReference>
<keyword evidence="3" id="KW-1185">Reference proteome</keyword>
<evidence type="ECO:0000313" key="3">
    <source>
        <dbReference type="Proteomes" id="UP001149090"/>
    </source>
</evidence>
<name>A0A9Q0R8J6_ANAIG</name>
<comment type="caution">
    <text evidence="2">The sequence shown here is derived from an EMBL/GenBank/DDBJ whole genome shotgun (WGS) entry which is preliminary data.</text>
</comment>
<keyword evidence="1" id="KW-1133">Transmembrane helix</keyword>
<accession>A0A9Q0R8J6</accession>
<sequence>MTNCCPNSKKRISKLIGNSTVLDFVGDDVVWRVITVFFLSTFFIFTFGVGIRYLFEGTKINEDQIGINLDFFKFPNQTQLYYGESFTAELRVSRKFKSKAIKNCQVTVSASSLDSIQNQDQNQDLSLIQMRDNLINQIQMAGDLTQFSDENGFVKFSNLSIFTGSSQTINLTFFAQCGSHSDWKGLGPSSNFSFQPNNQSDQISFPLYLKSKIHSFYLLNYFSINETINYEEEIDFQFYVSINPNVPEYLKNLSISLVPENSSWNYPEYESYLDYDVISQYQDENEIYHLKLIFFGSTSTKMNITFFCEGFQISGLVYNNNEYLITSYPLNFNSKVSKIEIQENRSLSVKEGEIFAKPWIISVKDNNSNPIGNKTVFAKISKQCNNSISENQSPIDYSKVLLNSIVKTNGNGIANFSNLKFSVSGFTNQYCSFQIKFISDGIFNETENIQVNSSVSQIIWIEHMNHVYTGTTLLNLLIIGFVGSDEWPVIKVQDEKGKGIPNKLVTFTCSNFSARPYQFVTDQNGFASLYMNIPWSAPKKIQLNNILLLLMIFNQNLKKPI</sequence>
<protein>
    <recommendedName>
        <fullName evidence="4">Transmembrane protein</fullName>
    </recommendedName>
</protein>